<evidence type="ECO:0000313" key="2">
    <source>
        <dbReference type="Proteomes" id="UP000233837"/>
    </source>
</evidence>
<keyword evidence="2" id="KW-1185">Reference proteome</keyword>
<evidence type="ECO:0000313" key="1">
    <source>
        <dbReference type="EMBL" id="PKU77170.1"/>
    </source>
</evidence>
<dbReference type="Proteomes" id="UP000233837">
    <property type="component" value="Unassembled WGS sequence"/>
</dbReference>
<dbReference type="SUPFAM" id="SSF50978">
    <property type="entry name" value="WD40 repeat-like"/>
    <property type="match status" value="1"/>
</dbReference>
<name>A0A2I0WNC2_9ASPA</name>
<protein>
    <submittedName>
        <fullName evidence="1">Uncharacterized protein</fullName>
    </submittedName>
</protein>
<dbReference type="STRING" id="906689.A0A2I0WNC2"/>
<dbReference type="PANTHER" id="PTHR13950:SF9">
    <property type="entry name" value="RABCONNECTIN-3A"/>
    <property type="match status" value="1"/>
</dbReference>
<accession>A0A2I0WNC2</accession>
<organism evidence="1 2">
    <name type="scientific">Dendrobium catenatum</name>
    <dbReference type="NCBI Taxonomy" id="906689"/>
    <lineage>
        <taxon>Eukaryota</taxon>
        <taxon>Viridiplantae</taxon>
        <taxon>Streptophyta</taxon>
        <taxon>Embryophyta</taxon>
        <taxon>Tracheophyta</taxon>
        <taxon>Spermatophyta</taxon>
        <taxon>Magnoliopsida</taxon>
        <taxon>Liliopsida</taxon>
        <taxon>Asparagales</taxon>
        <taxon>Orchidaceae</taxon>
        <taxon>Epidendroideae</taxon>
        <taxon>Malaxideae</taxon>
        <taxon>Dendrobiinae</taxon>
        <taxon>Dendrobium</taxon>
    </lineage>
</organism>
<dbReference type="PANTHER" id="PTHR13950">
    <property type="entry name" value="RABCONNECTIN-RELATED"/>
    <property type="match status" value="1"/>
</dbReference>
<dbReference type="AlphaFoldDB" id="A0A2I0WNC2"/>
<dbReference type="SUPFAM" id="SSF82866">
    <property type="entry name" value="Multidrug efflux transporter AcrB transmembrane domain"/>
    <property type="match status" value="1"/>
</dbReference>
<proteinExistence type="predicted"/>
<dbReference type="GO" id="GO:0043291">
    <property type="term" value="C:RAVE complex"/>
    <property type="evidence" value="ECO:0007669"/>
    <property type="project" value="TreeGrafter"/>
</dbReference>
<dbReference type="InterPro" id="IPR036322">
    <property type="entry name" value="WD40_repeat_dom_sf"/>
</dbReference>
<reference evidence="1 2" key="2">
    <citation type="journal article" date="2017" name="Nature">
        <title>The Apostasia genome and the evolution of orchids.</title>
        <authorList>
            <person name="Zhang G.Q."/>
            <person name="Liu K.W."/>
            <person name="Li Z."/>
            <person name="Lohaus R."/>
            <person name="Hsiao Y.Y."/>
            <person name="Niu S.C."/>
            <person name="Wang J.Y."/>
            <person name="Lin Y.C."/>
            <person name="Xu Q."/>
            <person name="Chen L.J."/>
            <person name="Yoshida K."/>
            <person name="Fujiwara S."/>
            <person name="Wang Z.W."/>
            <person name="Zhang Y.Q."/>
            <person name="Mitsuda N."/>
            <person name="Wang M."/>
            <person name="Liu G.H."/>
            <person name="Pecoraro L."/>
            <person name="Huang H.X."/>
            <person name="Xiao X.J."/>
            <person name="Lin M."/>
            <person name="Wu X.Y."/>
            <person name="Wu W.L."/>
            <person name="Chen Y.Y."/>
            <person name="Chang S.B."/>
            <person name="Sakamoto S."/>
            <person name="Ohme-Takagi M."/>
            <person name="Yagi M."/>
            <person name="Zeng S.J."/>
            <person name="Shen C.Y."/>
            <person name="Yeh C.M."/>
            <person name="Luo Y.B."/>
            <person name="Tsai W.C."/>
            <person name="Van de Peer Y."/>
            <person name="Liu Z.J."/>
        </authorList>
    </citation>
    <scope>NUCLEOTIDE SEQUENCE [LARGE SCALE GENOMIC DNA]</scope>
    <source>
        <tissue evidence="1">The whole plant</tissue>
    </source>
</reference>
<gene>
    <name evidence="1" type="ORF">MA16_Dca013205</name>
</gene>
<sequence length="271" mass="30309">MEVVFWRRKGSSWEMSWKSAADVPQAMVSATWSAEGPVATAACWLTSVEIGAQNLPELANVDCRLVSVYHSDGKSEAIKIQLCHPQPVSLIRWRPSTLMKLTKDALCSWKDVLLTCCLDGTVRLWSEIDNGKSRKVSKEIDHKIRQPFQVVAVIEIEQCLNGTLGTTIFIDWAVDMASLPMSCRFCKVCSLIPKGEVIAHTDYVVYSYSNRCCVHYMSGYHLQGVMAILKIQLNAISVVNLVMSIGIAVEFCVHITHAFLVSFYPSTCWKL</sequence>
<dbReference type="EMBL" id="KZ502527">
    <property type="protein sequence ID" value="PKU77170.1"/>
    <property type="molecule type" value="Genomic_DNA"/>
</dbReference>
<dbReference type="GO" id="GO:0007035">
    <property type="term" value="P:vacuolar acidification"/>
    <property type="evidence" value="ECO:0007669"/>
    <property type="project" value="TreeGrafter"/>
</dbReference>
<reference evidence="1 2" key="1">
    <citation type="journal article" date="2016" name="Sci. Rep.">
        <title>The Dendrobium catenatum Lindl. genome sequence provides insights into polysaccharide synthase, floral development and adaptive evolution.</title>
        <authorList>
            <person name="Zhang G.Q."/>
            <person name="Xu Q."/>
            <person name="Bian C."/>
            <person name="Tsai W.C."/>
            <person name="Yeh C.M."/>
            <person name="Liu K.W."/>
            <person name="Yoshida K."/>
            <person name="Zhang L.S."/>
            <person name="Chang S.B."/>
            <person name="Chen F."/>
            <person name="Shi Y."/>
            <person name="Su Y.Y."/>
            <person name="Zhang Y.Q."/>
            <person name="Chen L.J."/>
            <person name="Yin Y."/>
            <person name="Lin M."/>
            <person name="Huang H."/>
            <person name="Deng H."/>
            <person name="Wang Z.W."/>
            <person name="Zhu S.L."/>
            <person name="Zhao X."/>
            <person name="Deng C."/>
            <person name="Niu S.C."/>
            <person name="Huang J."/>
            <person name="Wang M."/>
            <person name="Liu G.H."/>
            <person name="Yang H.J."/>
            <person name="Xiao X.J."/>
            <person name="Hsiao Y.Y."/>
            <person name="Wu W.L."/>
            <person name="Chen Y.Y."/>
            <person name="Mitsuda N."/>
            <person name="Ohme-Takagi M."/>
            <person name="Luo Y.B."/>
            <person name="Van de Peer Y."/>
            <person name="Liu Z.J."/>
        </authorList>
    </citation>
    <scope>NUCLEOTIDE SEQUENCE [LARGE SCALE GENOMIC DNA]</scope>
    <source>
        <tissue evidence="1">The whole plant</tissue>
    </source>
</reference>
<dbReference type="InterPro" id="IPR052208">
    <property type="entry name" value="DmX-like/RAVE_component"/>
</dbReference>